<dbReference type="Proteomes" id="UP000095214">
    <property type="component" value="Chromosome"/>
</dbReference>
<gene>
    <name evidence="1" type="ORF">BH719_06045</name>
</gene>
<name>A0A1D8B2U1_9ACTO</name>
<sequence>MAAKRRARTPRRGRRRYHSLRRVPQAYPGIYLRLRLAPIIPGIAATIAVGAAADAQFLPEGARQWARARADAMGGAISEEAQKVFFDQPGLDTLVVRSLAHAARRLASLGRLWARAAIAVGRDRDGRLAASLPLIPRRGYDALMTGMLTVGTAVGVWRGGGVNTRIIRDSAADPAMLEPPEGHPEAQIRRAAPPESLADLCADIDELYWAATTGAVIKICRVGTGGARRWLVSMVGTESMRFGSTHNPADIEVNIRLMLGLDSAMGVGLVAALHRAMAADSVPEEQWSSEPVLVCGHSQGGLVASVLASRDPAEAGVNVVGILSTGAPNRRVAVRPDVTIVTVAHDQDVVPSMDGSPDRSPDRRVTVGRTLVRPRKRPLYYAHSSATYTETVRLMERRAAVTPWDRLGKAVASLRAMLPAPDEEARVTHHEIWQDLLEPTAVSTWNTVASLERADPRAVTYPIDYEGARPISATARGIGAVWRALRNKALRGVKGL</sequence>
<dbReference type="InterPro" id="IPR029058">
    <property type="entry name" value="AB_hydrolase_fold"/>
</dbReference>
<dbReference type="GO" id="GO:0016787">
    <property type="term" value="F:hydrolase activity"/>
    <property type="evidence" value="ECO:0007669"/>
    <property type="project" value="UniProtKB-KW"/>
</dbReference>
<evidence type="ECO:0000313" key="1">
    <source>
        <dbReference type="EMBL" id="AOS47461.1"/>
    </source>
</evidence>
<dbReference type="KEGG" id="phon:BH719_06045"/>
<dbReference type="OrthoDB" id="5095936at2"/>
<dbReference type="RefSeq" id="WP_009743919.1">
    <property type="nucleotide sequence ID" value="NZ_CP017298.1"/>
</dbReference>
<dbReference type="AlphaFoldDB" id="A0A1D8B2U1"/>
<evidence type="ECO:0000313" key="2">
    <source>
        <dbReference type="Proteomes" id="UP000095214"/>
    </source>
</evidence>
<dbReference type="SUPFAM" id="SSF53474">
    <property type="entry name" value="alpha/beta-Hydrolases"/>
    <property type="match status" value="2"/>
</dbReference>
<organism evidence="1 2">
    <name type="scientific">Pauljensenia hongkongensis</name>
    <dbReference type="NCBI Taxonomy" id="178339"/>
    <lineage>
        <taxon>Bacteria</taxon>
        <taxon>Bacillati</taxon>
        <taxon>Actinomycetota</taxon>
        <taxon>Actinomycetes</taxon>
        <taxon>Actinomycetales</taxon>
        <taxon>Actinomycetaceae</taxon>
        <taxon>Pauljensenia</taxon>
    </lineage>
</organism>
<reference evidence="1 2" key="1">
    <citation type="submission" date="2016-09" db="EMBL/GenBank/DDBJ databases">
        <title>Complete genome sequence of Actinomyces hongkongensis HKU8.</title>
        <authorList>
            <person name="Gao Y.-X."/>
            <person name="Zhou Y.-Y."/>
            <person name="Xie Y."/>
            <person name="Wang M."/>
            <person name="Wang S.-J."/>
            <person name="Shen S.-G."/>
        </authorList>
    </citation>
    <scope>NUCLEOTIDE SEQUENCE [LARGE SCALE GENOMIC DNA]</scope>
    <source>
        <strain evidence="1 2">HKU8</strain>
    </source>
</reference>
<dbReference type="STRING" id="178339.BH719_06045"/>
<accession>A0A1D8B2U1</accession>
<keyword evidence="2" id="KW-1185">Reference proteome</keyword>
<dbReference type="Gene3D" id="3.40.50.1820">
    <property type="entry name" value="alpha/beta hydrolase"/>
    <property type="match status" value="1"/>
</dbReference>
<keyword evidence="1" id="KW-0378">Hydrolase</keyword>
<protein>
    <submittedName>
        <fullName evidence="1">Alpha/beta hydrolase</fullName>
    </submittedName>
</protein>
<dbReference type="EMBL" id="CP017298">
    <property type="protein sequence ID" value="AOS47461.1"/>
    <property type="molecule type" value="Genomic_DNA"/>
</dbReference>
<proteinExistence type="predicted"/>